<evidence type="ECO:0000313" key="2">
    <source>
        <dbReference type="EMBL" id="DAD83792.1"/>
    </source>
</evidence>
<reference evidence="2" key="1">
    <citation type="journal article" date="2021" name="Proc. Natl. Acad. Sci. U.S.A.">
        <title>A Catalog of Tens of Thousands of Viruses from Human Metagenomes Reveals Hidden Associations with Chronic Diseases.</title>
        <authorList>
            <person name="Tisza M.J."/>
            <person name="Buck C.B."/>
        </authorList>
    </citation>
    <scope>NUCLEOTIDE SEQUENCE</scope>
    <source>
        <strain evidence="2">CtI7W9</strain>
    </source>
</reference>
<organism evidence="2">
    <name type="scientific">Myoviridae sp. ctI7W9</name>
    <dbReference type="NCBI Taxonomy" id="2826636"/>
    <lineage>
        <taxon>Viruses</taxon>
        <taxon>Duplodnaviria</taxon>
        <taxon>Heunggongvirae</taxon>
        <taxon>Uroviricota</taxon>
        <taxon>Caudoviricetes</taxon>
    </lineage>
</organism>
<sequence length="126" mass="14801">MEIFTTCLMEISCRGFIVTEQRKLPREHDYMYMELCNIWIFAILPILTTAIIFAVKRKLLWIAPIVSTILAFITYAIVFAPIKAMFANNEWRTFLFLALFKHFGMAVFLTVIVYLAARIIERNKKK</sequence>
<feature type="transmembrane region" description="Helical" evidence="1">
    <location>
        <begin position="60"/>
        <end position="82"/>
    </location>
</feature>
<keyword evidence="1" id="KW-0812">Transmembrane</keyword>
<feature type="transmembrane region" description="Helical" evidence="1">
    <location>
        <begin position="30"/>
        <end position="53"/>
    </location>
</feature>
<keyword evidence="1" id="KW-0472">Membrane</keyword>
<proteinExistence type="predicted"/>
<feature type="transmembrane region" description="Helical" evidence="1">
    <location>
        <begin position="94"/>
        <end position="117"/>
    </location>
</feature>
<dbReference type="EMBL" id="BK014941">
    <property type="protein sequence ID" value="DAD83792.1"/>
    <property type="molecule type" value="Genomic_DNA"/>
</dbReference>
<protein>
    <submittedName>
        <fullName evidence="2">Uncharacterized protein</fullName>
    </submittedName>
</protein>
<evidence type="ECO:0000256" key="1">
    <source>
        <dbReference type="SAM" id="Phobius"/>
    </source>
</evidence>
<name>A0A8S5MNG4_9CAUD</name>
<accession>A0A8S5MNG4</accession>
<keyword evidence="1" id="KW-1133">Transmembrane helix</keyword>